<keyword evidence="2" id="KW-1185">Reference proteome</keyword>
<evidence type="ECO:0000313" key="2">
    <source>
        <dbReference type="Proteomes" id="UP000265520"/>
    </source>
</evidence>
<comment type="caution">
    <text evidence="1">The sequence shown here is derived from an EMBL/GenBank/DDBJ whole genome shotgun (WGS) entry which is preliminary data.</text>
</comment>
<dbReference type="AlphaFoldDB" id="A0A392SIJ7"/>
<evidence type="ECO:0000313" key="1">
    <source>
        <dbReference type="EMBL" id="MCI47750.1"/>
    </source>
</evidence>
<dbReference type="EMBL" id="LXQA010376505">
    <property type="protein sequence ID" value="MCI47750.1"/>
    <property type="molecule type" value="Genomic_DNA"/>
</dbReference>
<proteinExistence type="predicted"/>
<name>A0A392SIJ7_9FABA</name>
<reference evidence="1 2" key="1">
    <citation type="journal article" date="2018" name="Front. Plant Sci.">
        <title>Red Clover (Trifolium pratense) and Zigzag Clover (T. medium) - A Picture of Genomic Similarities and Differences.</title>
        <authorList>
            <person name="Dluhosova J."/>
            <person name="Istvanek J."/>
            <person name="Nedelnik J."/>
            <person name="Repkova J."/>
        </authorList>
    </citation>
    <scope>NUCLEOTIDE SEQUENCE [LARGE SCALE GENOMIC DNA]</scope>
    <source>
        <strain evidence="2">cv. 10/8</strain>
        <tissue evidence="1">Leaf</tissue>
    </source>
</reference>
<sequence>MNTISLPSNNGLSVGKSAIFVTEFDPLFSRLLEPMHLFLEKDMVVLLLKVVFKKDMVEGVNSI</sequence>
<accession>A0A392SIJ7</accession>
<protein>
    <submittedName>
        <fullName evidence="1">Uncharacterized protein</fullName>
    </submittedName>
</protein>
<dbReference type="Proteomes" id="UP000265520">
    <property type="component" value="Unassembled WGS sequence"/>
</dbReference>
<organism evidence="1 2">
    <name type="scientific">Trifolium medium</name>
    <dbReference type="NCBI Taxonomy" id="97028"/>
    <lineage>
        <taxon>Eukaryota</taxon>
        <taxon>Viridiplantae</taxon>
        <taxon>Streptophyta</taxon>
        <taxon>Embryophyta</taxon>
        <taxon>Tracheophyta</taxon>
        <taxon>Spermatophyta</taxon>
        <taxon>Magnoliopsida</taxon>
        <taxon>eudicotyledons</taxon>
        <taxon>Gunneridae</taxon>
        <taxon>Pentapetalae</taxon>
        <taxon>rosids</taxon>
        <taxon>fabids</taxon>
        <taxon>Fabales</taxon>
        <taxon>Fabaceae</taxon>
        <taxon>Papilionoideae</taxon>
        <taxon>50 kb inversion clade</taxon>
        <taxon>NPAAA clade</taxon>
        <taxon>Hologalegina</taxon>
        <taxon>IRL clade</taxon>
        <taxon>Trifolieae</taxon>
        <taxon>Trifolium</taxon>
    </lineage>
</organism>